<name>A0A238VSJ6_9RHOB</name>
<evidence type="ECO:0000313" key="2">
    <source>
        <dbReference type="Proteomes" id="UP000198417"/>
    </source>
</evidence>
<protein>
    <submittedName>
        <fullName evidence="1">Uncharacterized protein</fullName>
    </submittedName>
</protein>
<organism evidence="1 2">
    <name type="scientific">Puniceibacterium sediminis</name>
    <dbReference type="NCBI Taxonomy" id="1608407"/>
    <lineage>
        <taxon>Bacteria</taxon>
        <taxon>Pseudomonadati</taxon>
        <taxon>Pseudomonadota</taxon>
        <taxon>Alphaproteobacteria</taxon>
        <taxon>Rhodobacterales</taxon>
        <taxon>Paracoccaceae</taxon>
        <taxon>Puniceibacterium</taxon>
    </lineage>
</organism>
<accession>A0A238VSJ6</accession>
<dbReference type="RefSeq" id="WP_245840718.1">
    <property type="nucleotide sequence ID" value="NZ_FZNN01000003.1"/>
</dbReference>
<dbReference type="AlphaFoldDB" id="A0A238VSJ6"/>
<dbReference type="EMBL" id="FZNN01000003">
    <property type="protein sequence ID" value="SNR37206.1"/>
    <property type="molecule type" value="Genomic_DNA"/>
</dbReference>
<gene>
    <name evidence="1" type="ORF">SAMN06265370_10398</name>
</gene>
<proteinExistence type="predicted"/>
<sequence>MTAPEIRAQIKDPERNGNRDLNEIQKHMAEDGLIGWSWEPGEGRTPAPGTQQVLGKLVQAWIDNGASAR</sequence>
<keyword evidence="2" id="KW-1185">Reference proteome</keyword>
<evidence type="ECO:0000313" key="1">
    <source>
        <dbReference type="EMBL" id="SNR37206.1"/>
    </source>
</evidence>
<dbReference type="Proteomes" id="UP000198417">
    <property type="component" value="Unassembled WGS sequence"/>
</dbReference>
<reference evidence="1 2" key="1">
    <citation type="submission" date="2017-06" db="EMBL/GenBank/DDBJ databases">
        <authorList>
            <person name="Kim H.J."/>
            <person name="Triplett B.A."/>
        </authorList>
    </citation>
    <scope>NUCLEOTIDE SEQUENCE [LARGE SCALE GENOMIC DNA]</scope>
    <source>
        <strain evidence="1 2">DSM 29052</strain>
    </source>
</reference>